<protein>
    <submittedName>
        <fullName evidence="1">Uncharacterized protein</fullName>
    </submittedName>
</protein>
<evidence type="ECO:0000313" key="1">
    <source>
        <dbReference type="EMBL" id="KAI7999037.1"/>
    </source>
</evidence>
<sequence length="267" mass="30271">MSRGVEYVHFEFLGLLELVDLRGLLSLSLCPVLRGRQKERKMAAPEAPICYVGIVRKSAAFRLMKQMGWKEGEGLGKEKQGIKGYVRVKDKQTLKVLFCSDFCIGVDELINNWAFDTSQFDNILKRLKVDDVQDVDLDATTETNLVVKSTRPQGRQDKGLLKWADGEVDVTNEVLGNAPTKFKGKFILTLLARSSFQYVQIAIRLHSCWRGEAALETKNNVEEDVADLTILLDVHEFLMFETPTMMFPSGWVFDVSNTHDDEEWATS</sequence>
<proteinExistence type="predicted"/>
<gene>
    <name evidence="1" type="ORF">LOK49_LG10G02408</name>
</gene>
<dbReference type="EMBL" id="CM045767">
    <property type="protein sequence ID" value="KAI7999037.1"/>
    <property type="molecule type" value="Genomic_DNA"/>
</dbReference>
<comment type="caution">
    <text evidence="1">The sequence shown here is derived from an EMBL/GenBank/DDBJ whole genome shotgun (WGS) entry which is preliminary data.</text>
</comment>
<evidence type="ECO:0000313" key="2">
    <source>
        <dbReference type="Proteomes" id="UP001060215"/>
    </source>
</evidence>
<organism evidence="1 2">
    <name type="scientific">Camellia lanceoleosa</name>
    <dbReference type="NCBI Taxonomy" id="1840588"/>
    <lineage>
        <taxon>Eukaryota</taxon>
        <taxon>Viridiplantae</taxon>
        <taxon>Streptophyta</taxon>
        <taxon>Embryophyta</taxon>
        <taxon>Tracheophyta</taxon>
        <taxon>Spermatophyta</taxon>
        <taxon>Magnoliopsida</taxon>
        <taxon>eudicotyledons</taxon>
        <taxon>Gunneridae</taxon>
        <taxon>Pentapetalae</taxon>
        <taxon>asterids</taxon>
        <taxon>Ericales</taxon>
        <taxon>Theaceae</taxon>
        <taxon>Camellia</taxon>
    </lineage>
</organism>
<keyword evidence="2" id="KW-1185">Reference proteome</keyword>
<name>A0ACC0GF34_9ERIC</name>
<dbReference type="Proteomes" id="UP001060215">
    <property type="component" value="Chromosome 10"/>
</dbReference>
<reference evidence="1 2" key="1">
    <citation type="journal article" date="2022" name="Plant J.">
        <title>Chromosome-level genome of Camellia lanceoleosa provides a valuable resource for understanding genome evolution and self-incompatibility.</title>
        <authorList>
            <person name="Gong W."/>
            <person name="Xiao S."/>
            <person name="Wang L."/>
            <person name="Liao Z."/>
            <person name="Chang Y."/>
            <person name="Mo W."/>
            <person name="Hu G."/>
            <person name="Li W."/>
            <person name="Zhao G."/>
            <person name="Zhu H."/>
            <person name="Hu X."/>
            <person name="Ji K."/>
            <person name="Xiang X."/>
            <person name="Song Q."/>
            <person name="Yuan D."/>
            <person name="Jin S."/>
            <person name="Zhang L."/>
        </authorList>
    </citation>
    <scope>NUCLEOTIDE SEQUENCE [LARGE SCALE GENOMIC DNA]</scope>
    <source>
        <strain evidence="1">SQ_2022a</strain>
    </source>
</reference>
<accession>A0ACC0GF34</accession>